<evidence type="ECO:0000313" key="10">
    <source>
        <dbReference type="Proteomes" id="UP000293142"/>
    </source>
</evidence>
<evidence type="ECO:0000256" key="6">
    <source>
        <dbReference type="ARBA" id="ARBA00023136"/>
    </source>
</evidence>
<dbReference type="OrthoDB" id="9784933at2"/>
<protein>
    <submittedName>
        <fullName evidence="9">Carbohydrate ABC transporter permease</fullName>
    </submittedName>
</protein>
<accession>A0A4Q9DT98</accession>
<keyword evidence="10" id="KW-1185">Reference proteome</keyword>
<feature type="transmembrane region" description="Helical" evidence="7">
    <location>
        <begin position="81"/>
        <end position="107"/>
    </location>
</feature>
<proteinExistence type="inferred from homology"/>
<feature type="transmembrane region" description="Helical" evidence="7">
    <location>
        <begin position="252"/>
        <end position="271"/>
    </location>
</feature>
<gene>
    <name evidence="9" type="ORF">EYB31_10580</name>
</gene>
<feature type="transmembrane region" description="Helical" evidence="7">
    <location>
        <begin position="20"/>
        <end position="40"/>
    </location>
</feature>
<dbReference type="EMBL" id="SIRE01000007">
    <property type="protein sequence ID" value="TBL79355.1"/>
    <property type="molecule type" value="Genomic_DNA"/>
</dbReference>
<keyword evidence="4 7" id="KW-0812">Transmembrane</keyword>
<name>A0A4Q9DT98_9BACL</name>
<dbReference type="RefSeq" id="WP_131013300.1">
    <property type="nucleotide sequence ID" value="NZ_SIRE01000007.1"/>
</dbReference>
<evidence type="ECO:0000313" key="9">
    <source>
        <dbReference type="EMBL" id="TBL79355.1"/>
    </source>
</evidence>
<evidence type="ECO:0000256" key="1">
    <source>
        <dbReference type="ARBA" id="ARBA00004651"/>
    </source>
</evidence>
<dbReference type="AlphaFoldDB" id="A0A4Q9DT98"/>
<feature type="transmembrane region" description="Helical" evidence="7">
    <location>
        <begin position="192"/>
        <end position="215"/>
    </location>
</feature>
<dbReference type="InterPro" id="IPR035906">
    <property type="entry name" value="MetI-like_sf"/>
</dbReference>
<organism evidence="9 10">
    <name type="scientific">Paenibacillus thalictri</name>
    <dbReference type="NCBI Taxonomy" id="2527873"/>
    <lineage>
        <taxon>Bacteria</taxon>
        <taxon>Bacillati</taxon>
        <taxon>Bacillota</taxon>
        <taxon>Bacilli</taxon>
        <taxon>Bacillales</taxon>
        <taxon>Paenibacillaceae</taxon>
        <taxon>Paenibacillus</taxon>
    </lineage>
</organism>
<dbReference type="SUPFAM" id="SSF161098">
    <property type="entry name" value="MetI-like"/>
    <property type="match status" value="1"/>
</dbReference>
<dbReference type="Gene3D" id="1.10.3720.10">
    <property type="entry name" value="MetI-like"/>
    <property type="match status" value="1"/>
</dbReference>
<keyword evidence="5 7" id="KW-1133">Transmembrane helix</keyword>
<comment type="caution">
    <text evidence="9">The sequence shown here is derived from an EMBL/GenBank/DDBJ whole genome shotgun (WGS) entry which is preliminary data.</text>
</comment>
<evidence type="ECO:0000256" key="7">
    <source>
        <dbReference type="RuleBase" id="RU363032"/>
    </source>
</evidence>
<keyword evidence="3" id="KW-1003">Cell membrane</keyword>
<dbReference type="CDD" id="cd06261">
    <property type="entry name" value="TM_PBP2"/>
    <property type="match status" value="1"/>
</dbReference>
<evidence type="ECO:0000256" key="3">
    <source>
        <dbReference type="ARBA" id="ARBA00022475"/>
    </source>
</evidence>
<dbReference type="PROSITE" id="PS50928">
    <property type="entry name" value="ABC_TM1"/>
    <property type="match status" value="1"/>
</dbReference>
<feature type="transmembrane region" description="Helical" evidence="7">
    <location>
        <begin position="119"/>
        <end position="144"/>
    </location>
</feature>
<evidence type="ECO:0000256" key="5">
    <source>
        <dbReference type="ARBA" id="ARBA00022989"/>
    </source>
</evidence>
<dbReference type="Pfam" id="PF00528">
    <property type="entry name" value="BPD_transp_1"/>
    <property type="match status" value="1"/>
</dbReference>
<reference evidence="9 10" key="1">
    <citation type="submission" date="2019-02" db="EMBL/GenBank/DDBJ databases">
        <title>Paenibacillus sp. nov., isolated from surface-sterilized tissue of Thalictrum simplex L.</title>
        <authorList>
            <person name="Tuo L."/>
        </authorList>
    </citation>
    <scope>NUCLEOTIDE SEQUENCE [LARGE SCALE GENOMIC DNA]</scope>
    <source>
        <strain evidence="9 10">N2SHLJ1</strain>
    </source>
</reference>
<dbReference type="InterPro" id="IPR000515">
    <property type="entry name" value="MetI-like"/>
</dbReference>
<evidence type="ECO:0000256" key="4">
    <source>
        <dbReference type="ARBA" id="ARBA00022692"/>
    </source>
</evidence>
<dbReference type="GO" id="GO:0005886">
    <property type="term" value="C:plasma membrane"/>
    <property type="evidence" value="ECO:0007669"/>
    <property type="project" value="UniProtKB-SubCell"/>
</dbReference>
<comment type="subcellular location">
    <subcellularLocation>
        <location evidence="1 7">Cell membrane</location>
        <topology evidence="1 7">Multi-pass membrane protein</topology>
    </subcellularLocation>
</comment>
<evidence type="ECO:0000256" key="2">
    <source>
        <dbReference type="ARBA" id="ARBA00022448"/>
    </source>
</evidence>
<dbReference type="GO" id="GO:0055085">
    <property type="term" value="P:transmembrane transport"/>
    <property type="evidence" value="ECO:0007669"/>
    <property type="project" value="InterPro"/>
</dbReference>
<sequence>MGDVHVKTKARTKSNLGKLLMTLLVSVLGILMLLPFLWMVSASLKQPNEVFQFPIRWIPAHLQFTNYKEVWLNKYYPFSLFFFNSLKVTAITIIGTLLVSAAAAYAFAKIEFRWKNAIFLVYLTTLMIPHQVTLVPRFILFHWLGVYDTHWTLILPGMFNIIGIFLLRQFFMGIPKDFSESAFIDGARHATIFWRIVIPLATPGFVSLIILSFVWNWNNYMDPLIFLTSKQLYTIPVGLQTLLDQEGIRTNLVMAGATCSVLPIMIVFLLFQKHFIQGIASSGIKG</sequence>
<evidence type="ECO:0000259" key="8">
    <source>
        <dbReference type="PROSITE" id="PS50928"/>
    </source>
</evidence>
<keyword evidence="2 7" id="KW-0813">Transport</keyword>
<dbReference type="PANTHER" id="PTHR43744:SF12">
    <property type="entry name" value="ABC TRANSPORTER PERMEASE PROTEIN MG189-RELATED"/>
    <property type="match status" value="1"/>
</dbReference>
<feature type="transmembrane region" description="Helical" evidence="7">
    <location>
        <begin position="150"/>
        <end position="171"/>
    </location>
</feature>
<dbReference type="PANTHER" id="PTHR43744">
    <property type="entry name" value="ABC TRANSPORTER PERMEASE PROTEIN MG189-RELATED-RELATED"/>
    <property type="match status" value="1"/>
</dbReference>
<comment type="similarity">
    <text evidence="7">Belongs to the binding-protein-dependent transport system permease family.</text>
</comment>
<dbReference type="Proteomes" id="UP000293142">
    <property type="component" value="Unassembled WGS sequence"/>
</dbReference>
<feature type="domain" description="ABC transmembrane type-1" evidence="8">
    <location>
        <begin position="82"/>
        <end position="271"/>
    </location>
</feature>
<keyword evidence="6 7" id="KW-0472">Membrane</keyword>